<keyword evidence="4" id="KW-0479">Metal-binding</keyword>
<dbReference type="NCBIfam" id="TIGR00557">
    <property type="entry name" value="pdxA"/>
    <property type="match status" value="1"/>
</dbReference>
<dbReference type="GO" id="GO:0005737">
    <property type="term" value="C:cytoplasm"/>
    <property type="evidence" value="ECO:0007669"/>
    <property type="project" value="InterPro"/>
</dbReference>
<dbReference type="PROSITE" id="PS00631">
    <property type="entry name" value="CYTOSOL_AP"/>
    <property type="match status" value="1"/>
</dbReference>
<organism evidence="9">
    <name type="scientific">Darwinula stevensoni</name>
    <dbReference type="NCBI Taxonomy" id="69355"/>
    <lineage>
        <taxon>Eukaryota</taxon>
        <taxon>Metazoa</taxon>
        <taxon>Ecdysozoa</taxon>
        <taxon>Arthropoda</taxon>
        <taxon>Crustacea</taxon>
        <taxon>Oligostraca</taxon>
        <taxon>Ostracoda</taxon>
        <taxon>Podocopa</taxon>
        <taxon>Podocopida</taxon>
        <taxon>Darwinulocopina</taxon>
        <taxon>Darwinuloidea</taxon>
        <taxon>Darwinulidae</taxon>
        <taxon>Darwinula</taxon>
    </lineage>
</organism>
<proteinExistence type="inferred from homology"/>
<dbReference type="InterPro" id="IPR036415">
    <property type="entry name" value="Lamin_tail_dom_sf"/>
</dbReference>
<evidence type="ECO:0000313" key="10">
    <source>
        <dbReference type="Proteomes" id="UP000677054"/>
    </source>
</evidence>
<dbReference type="Pfam" id="PF04166">
    <property type="entry name" value="PdxA"/>
    <property type="match status" value="1"/>
</dbReference>
<accession>A0A7R9AG74</accession>
<dbReference type="InterPro" id="IPR001322">
    <property type="entry name" value="Lamin_tail_dom"/>
</dbReference>
<sequence>MNKINPKFLADHCNVDKDSIDFMEHKETVRKGDNEHYKNMVSYIRAHDMADAQHYAWVKKKMDIANFIDFQVAQIYCDNTDAGGNIRYWRPKRPGGKWRWILYDTDWGFGLHNKKAYSRNSLAFFTDPNGPEWPNPEWSTLLLRSLLNNKEFQEQFINRMCDRLNTDFATEHVKMYIKHFTNVLTPEMDRHLTRWKLGADEWSQSIDNMYVFAEKRPEYLYYFMHEQFKTGELADLQLESSVGGSIRLNGSNIEVDAGKAFRGKYFENVPVQLEAVPEFGYKFVGWEGTTVKERHVAVNLKSGKVLQLKAIFETYNHPLLEQVIINEVCAYNKHTGDWLEIHNKSGEAIDLSGWNLKDDKHIFTFEKGIVPADGYLVVCEDMEAFTKAYPEVKNVVDGLNFGLDKSMEQLSLFTYDGAAVDSISYAVEPLASESVVVVKILKPETNHIIAQEEARILGNDTLQIIHQYKLKSIVVRSIAETNRAYQVVEGMALGSYQFLKYFSKPTAKENTLRTIKVESSTLDAPTVQELSTLVEAVFLSRTLVNEPFSFLDTPQLSKEIEKMANDAGFDFEFLNKEKIQALKMGGILAVNQASNIPPHFNILEWKPANATNEKPIVLVGKGVVYDTGGLSLKPSEGMEYMKCDMGGAATVAGTLYVAAKNKLPLHIIGLIPATDNKIGTNAIAPGDVIRMYSGTTVEVLNTDAEGRLILADALHYAKKYNPMLVIDFATLTGAAVRALGTYGSLYFSTAAEKIKSNIEKSGMETYERLAELPLWREYDDDLKSNVADLKNLGGVAAGITCGDINGVGPEVIIKTLLSKPQPGGKNCVYVVYGNPKMIAYHKNFITQENININTITSPEQAQPNAINVINCWDDAITFTIGEATQIAGKCATAALDAATKDIKAGKLTAIVTAPINKKSMQMSGFTFPGHTEYFAHHFGVKDNLMMLVSEDLKVGLVTNHLALKDVSAAITKEKILHKIQMMNKTLKMDFNIDRPLIAVLGLNPHAGDQGAIGQEETNIIIPALKAAKNEGILAYGPFPADGFFGSSQFRKFDGIIAMYHDQGLGPFKAISFGAGVNYTAGMPIVRTSPDHGTAYDIAGKGEADERSLMRAIFAAIDIANNRFEYNDMREEPIKRTKLKILDDETGKDEYIEEMIPE</sequence>
<keyword evidence="10" id="KW-1185">Reference proteome</keyword>
<evidence type="ECO:0000256" key="7">
    <source>
        <dbReference type="ARBA" id="ARBA00023027"/>
    </source>
</evidence>
<dbReference type="Pfam" id="PF00932">
    <property type="entry name" value="LTD"/>
    <property type="match status" value="1"/>
</dbReference>
<dbReference type="Gene3D" id="3.40.718.10">
    <property type="entry name" value="Isopropylmalate Dehydrogenase"/>
    <property type="match status" value="1"/>
</dbReference>
<evidence type="ECO:0000313" key="9">
    <source>
        <dbReference type="EMBL" id="CAD7253191.1"/>
    </source>
</evidence>
<dbReference type="Gene3D" id="3.40.220.10">
    <property type="entry name" value="Leucine Aminopeptidase, subunit E, domain 1"/>
    <property type="match status" value="1"/>
</dbReference>
<feature type="non-terminal residue" evidence="9">
    <location>
        <position position="1157"/>
    </location>
</feature>
<keyword evidence="6" id="KW-0560">Oxidoreductase</keyword>
<dbReference type="InterPro" id="IPR011356">
    <property type="entry name" value="Leucine_aapep/pepB"/>
</dbReference>
<dbReference type="InterPro" id="IPR014867">
    <property type="entry name" value="Spore_coat_CotH_CotH2/3/7"/>
</dbReference>
<dbReference type="PANTHER" id="PTHR30004">
    <property type="entry name" value="4-HYDROXYTHREONINE-4-PHOSPHATE DEHYDROGENASE"/>
    <property type="match status" value="1"/>
</dbReference>
<reference evidence="9" key="1">
    <citation type="submission" date="2020-11" db="EMBL/GenBank/DDBJ databases">
        <authorList>
            <person name="Tran Van P."/>
        </authorList>
    </citation>
    <scope>NUCLEOTIDE SEQUENCE</scope>
</reference>
<dbReference type="AlphaFoldDB" id="A0A7R9AG74"/>
<evidence type="ECO:0000256" key="6">
    <source>
        <dbReference type="ARBA" id="ARBA00023002"/>
    </source>
</evidence>
<dbReference type="SUPFAM" id="SSF53187">
    <property type="entry name" value="Zn-dependent exopeptidases"/>
    <property type="match status" value="1"/>
</dbReference>
<dbReference type="EMBL" id="CAJPEV010005422">
    <property type="protein sequence ID" value="CAG0903141.1"/>
    <property type="molecule type" value="Genomic_DNA"/>
</dbReference>
<dbReference type="InterPro" id="IPR043472">
    <property type="entry name" value="Macro_dom-like"/>
</dbReference>
<evidence type="ECO:0000256" key="1">
    <source>
        <dbReference type="ARBA" id="ARBA00009528"/>
    </source>
</evidence>
<dbReference type="Pfam" id="PF00883">
    <property type="entry name" value="Peptidase_M17"/>
    <property type="match status" value="1"/>
</dbReference>
<dbReference type="SUPFAM" id="SSF74853">
    <property type="entry name" value="Lamin A/C globular tail domain"/>
    <property type="match status" value="1"/>
</dbReference>
<dbReference type="GO" id="GO:0006508">
    <property type="term" value="P:proteolysis"/>
    <property type="evidence" value="ECO:0007669"/>
    <property type="project" value="UniProtKB-KW"/>
</dbReference>
<dbReference type="SUPFAM" id="SSF53659">
    <property type="entry name" value="Isocitrate/Isopropylmalate dehydrogenase-like"/>
    <property type="match status" value="1"/>
</dbReference>
<protein>
    <recommendedName>
        <fullName evidence="8">Cytosol aminopeptidase domain-containing protein</fullName>
    </recommendedName>
</protein>
<evidence type="ECO:0000256" key="5">
    <source>
        <dbReference type="ARBA" id="ARBA00022801"/>
    </source>
</evidence>
<dbReference type="InterPro" id="IPR000819">
    <property type="entry name" value="Peptidase_M17_C"/>
</dbReference>
<feature type="domain" description="Cytosol aminopeptidase" evidence="8">
    <location>
        <begin position="701"/>
        <end position="708"/>
    </location>
</feature>
<dbReference type="InterPro" id="IPR005255">
    <property type="entry name" value="PdxA_fam"/>
</dbReference>
<comment type="similarity">
    <text evidence="1">Belongs to the peptidase M17 family.</text>
</comment>
<dbReference type="OrthoDB" id="6375236at2759"/>
<dbReference type="Gene3D" id="2.60.40.1260">
    <property type="entry name" value="Lamin Tail domain"/>
    <property type="match status" value="1"/>
</dbReference>
<dbReference type="PANTHER" id="PTHR30004:SF6">
    <property type="entry name" value="D-THREONATE 4-PHOSPHATE DEHYDROGENASE"/>
    <property type="match status" value="1"/>
</dbReference>
<evidence type="ECO:0000259" key="8">
    <source>
        <dbReference type="PROSITE" id="PS00631"/>
    </source>
</evidence>
<evidence type="ECO:0000256" key="4">
    <source>
        <dbReference type="ARBA" id="ARBA00022723"/>
    </source>
</evidence>
<dbReference type="Pfam" id="PF08757">
    <property type="entry name" value="CotH"/>
    <property type="match status" value="1"/>
</dbReference>
<keyword evidence="5" id="KW-0378">Hydrolase</keyword>
<dbReference type="CDD" id="cd00433">
    <property type="entry name" value="Peptidase_M17"/>
    <property type="match status" value="1"/>
</dbReference>
<dbReference type="GO" id="GO:0030145">
    <property type="term" value="F:manganese ion binding"/>
    <property type="evidence" value="ECO:0007669"/>
    <property type="project" value="InterPro"/>
</dbReference>
<dbReference type="GO" id="GO:0016491">
    <property type="term" value="F:oxidoreductase activity"/>
    <property type="evidence" value="ECO:0007669"/>
    <property type="project" value="UniProtKB-KW"/>
</dbReference>
<dbReference type="EMBL" id="LR904939">
    <property type="protein sequence ID" value="CAD7253191.1"/>
    <property type="molecule type" value="Genomic_DNA"/>
</dbReference>
<gene>
    <name evidence="9" type="ORF">DSTB1V02_LOCUS12941</name>
</gene>
<dbReference type="Gene3D" id="3.40.630.10">
    <property type="entry name" value="Zn peptidases"/>
    <property type="match status" value="1"/>
</dbReference>
<dbReference type="GO" id="GO:0070006">
    <property type="term" value="F:metalloaminopeptidase activity"/>
    <property type="evidence" value="ECO:0007669"/>
    <property type="project" value="InterPro"/>
</dbReference>
<evidence type="ECO:0000256" key="2">
    <source>
        <dbReference type="ARBA" id="ARBA00022438"/>
    </source>
</evidence>
<dbReference type="PRINTS" id="PR00481">
    <property type="entry name" value="LAMNOPPTDASE"/>
</dbReference>
<name>A0A7R9AG74_9CRUS</name>
<keyword evidence="7" id="KW-0520">NAD</keyword>
<evidence type="ECO:0000256" key="3">
    <source>
        <dbReference type="ARBA" id="ARBA00022670"/>
    </source>
</evidence>
<keyword evidence="2" id="KW-0031">Aminopeptidase</keyword>
<keyword evidence="3" id="KW-0645">Protease</keyword>
<dbReference type="Proteomes" id="UP000677054">
    <property type="component" value="Unassembled WGS sequence"/>
</dbReference>
<dbReference type="GO" id="GO:0051287">
    <property type="term" value="F:NAD binding"/>
    <property type="evidence" value="ECO:0007669"/>
    <property type="project" value="InterPro"/>
</dbReference>